<feature type="signal peptide" evidence="1">
    <location>
        <begin position="1"/>
        <end position="25"/>
    </location>
</feature>
<organism evidence="2 3">
    <name type="scientific">Haloferula sargassicola</name>
    <dbReference type="NCBI Taxonomy" id="490096"/>
    <lineage>
        <taxon>Bacteria</taxon>
        <taxon>Pseudomonadati</taxon>
        <taxon>Verrucomicrobiota</taxon>
        <taxon>Verrucomicrobiia</taxon>
        <taxon>Verrucomicrobiales</taxon>
        <taxon>Verrucomicrobiaceae</taxon>
        <taxon>Haloferula</taxon>
    </lineage>
</organism>
<name>A0ABP9UKN4_9BACT</name>
<keyword evidence="1" id="KW-0732">Signal</keyword>
<protein>
    <submittedName>
        <fullName evidence="2">Uncharacterized protein</fullName>
    </submittedName>
</protein>
<comment type="caution">
    <text evidence="2">The sequence shown here is derived from an EMBL/GenBank/DDBJ whole genome shotgun (WGS) entry which is preliminary data.</text>
</comment>
<reference evidence="2 3" key="1">
    <citation type="submission" date="2024-02" db="EMBL/GenBank/DDBJ databases">
        <title>Haloferula sargassicola NBRC 104335.</title>
        <authorList>
            <person name="Ichikawa N."/>
            <person name="Katano-Makiyama Y."/>
            <person name="Hidaka K."/>
        </authorList>
    </citation>
    <scope>NUCLEOTIDE SEQUENCE [LARGE SCALE GENOMIC DNA]</scope>
    <source>
        <strain evidence="2 3">NBRC 104335</strain>
    </source>
</reference>
<dbReference type="RefSeq" id="WP_353566311.1">
    <property type="nucleotide sequence ID" value="NZ_BAABRI010000006.1"/>
</dbReference>
<sequence length="477" mass="49856">MHVSPRLLRPCFVATSLLLPLPLGAALNVTLEKLAEAPAQDFGTPLGVPWVIGGQVYYSKTDGSEGGPDYGIYRGAGTPVITWGSEVDGASVNNISISGVSGSNWIVSGYANYVPNEPNSYYGSIMLFPGGNRILDKYSPFPGYPVPHPRNPIGPSSIDGGRVALTVPGTNIAPAQPSAIAVWEGGNISLIAKEGVTTVPGTSTAFYAFDTFTRPYAEGGKVVFVGRGSGTAGIYEWNGSTLRTVVDQATPAPQGGTLGSNFNVGNVVKSGADYAFVAGSSDNQLYKLVGGQLTLVASNQDAIPEGTGNFYDFYGPTIRNGNVVFVGYRSNQFAPPLQYGIYTDATGTVEPIVDLQTSFGGKTPIRFSMNVGDAWVGDWVYFLAVFNDNSAAIYRASFEPAVETLASTTVFTTPTSGTISVPSVSGTNYQLMASSTLSGGTTVQTVAGTGGTLVFSFSAPTPTPARYFFWVKSVAAP</sequence>
<evidence type="ECO:0000313" key="2">
    <source>
        <dbReference type="EMBL" id="GAA5482168.1"/>
    </source>
</evidence>
<gene>
    <name evidence="2" type="ORF">Hsar01_01385</name>
</gene>
<dbReference type="EMBL" id="BAABRI010000006">
    <property type="protein sequence ID" value="GAA5482168.1"/>
    <property type="molecule type" value="Genomic_DNA"/>
</dbReference>
<proteinExistence type="predicted"/>
<evidence type="ECO:0000256" key="1">
    <source>
        <dbReference type="SAM" id="SignalP"/>
    </source>
</evidence>
<evidence type="ECO:0000313" key="3">
    <source>
        <dbReference type="Proteomes" id="UP001476282"/>
    </source>
</evidence>
<keyword evidence="3" id="KW-1185">Reference proteome</keyword>
<feature type="chain" id="PRO_5046851094" evidence="1">
    <location>
        <begin position="26"/>
        <end position="477"/>
    </location>
</feature>
<dbReference type="InterPro" id="IPR055876">
    <property type="entry name" value="DUF7453"/>
</dbReference>
<dbReference type="Pfam" id="PF24251">
    <property type="entry name" value="DUF7453"/>
    <property type="match status" value="1"/>
</dbReference>
<accession>A0ABP9UKN4</accession>
<dbReference type="Proteomes" id="UP001476282">
    <property type="component" value="Unassembled WGS sequence"/>
</dbReference>